<dbReference type="GO" id="GO:0005737">
    <property type="term" value="C:cytoplasm"/>
    <property type="evidence" value="ECO:0007669"/>
    <property type="project" value="UniProtKB-SubCell"/>
</dbReference>
<dbReference type="UniPathway" id="UPA00563">
    <property type="reaction ID" value="UER00624"/>
</dbReference>
<dbReference type="Gene3D" id="3.40.275.10">
    <property type="entry name" value="L-fucose Isomerase, Chain A, domain 2"/>
    <property type="match status" value="1"/>
</dbReference>
<keyword evidence="5 7" id="KW-0294">Fucose metabolism</keyword>
<dbReference type="GO" id="GO:0008790">
    <property type="term" value="F:arabinose isomerase activity"/>
    <property type="evidence" value="ECO:0007669"/>
    <property type="project" value="TreeGrafter"/>
</dbReference>
<comment type="pathway">
    <text evidence="7">Carbohydrate degradation; L-fucose degradation; L-lactaldehyde and glycerone phosphate from L-fucose: step 1/3.</text>
</comment>
<comment type="cofactor">
    <cofactor evidence="7">
        <name>Mn(2+)</name>
        <dbReference type="ChEBI" id="CHEBI:29035"/>
    </cofactor>
</comment>
<dbReference type="Pfam" id="PF02952">
    <property type="entry name" value="Fucose_iso_C"/>
    <property type="match status" value="1"/>
</dbReference>
<evidence type="ECO:0000256" key="4">
    <source>
        <dbReference type="ARBA" id="ARBA00023235"/>
    </source>
</evidence>
<dbReference type="STRING" id="872970.SAMN04488134_103143"/>
<keyword evidence="6 7" id="KW-0119">Carbohydrate metabolism</keyword>
<dbReference type="EMBL" id="FODJ01000003">
    <property type="protein sequence ID" value="SEO02119.1"/>
    <property type="molecule type" value="Genomic_DNA"/>
</dbReference>
<dbReference type="Gene3D" id="3.40.50.1070">
    <property type="match status" value="1"/>
</dbReference>
<feature type="binding site" evidence="7">
    <location>
        <position position="340"/>
    </location>
    <ligand>
        <name>Mn(2+)</name>
        <dbReference type="ChEBI" id="CHEBI:29035"/>
    </ligand>
</feature>
<evidence type="ECO:0000256" key="6">
    <source>
        <dbReference type="ARBA" id="ARBA00023277"/>
    </source>
</evidence>
<reference evidence="11 12" key="1">
    <citation type="submission" date="2016-10" db="EMBL/GenBank/DDBJ databases">
        <authorList>
            <person name="de Groot N.N."/>
        </authorList>
    </citation>
    <scope>NUCLEOTIDE SEQUENCE [LARGE SCALE GENOMIC DNA]</scope>
    <source>
        <strain evidence="11 12">CGMCC 1.10434</strain>
    </source>
</reference>
<dbReference type="InterPro" id="IPR012888">
    <property type="entry name" value="Fucose_iso_N1"/>
</dbReference>
<evidence type="ECO:0000256" key="1">
    <source>
        <dbReference type="ARBA" id="ARBA00022490"/>
    </source>
</evidence>
<feature type="active site" description="Proton acceptor" evidence="7">
    <location>
        <position position="364"/>
    </location>
</feature>
<feature type="domain" description="L-fucose isomerase C-terminal" evidence="8">
    <location>
        <begin position="393"/>
        <end position="555"/>
    </location>
</feature>
<feature type="domain" description="L-fucose isomerase N-terminal-1" evidence="9">
    <location>
        <begin position="3"/>
        <end position="171"/>
    </location>
</feature>
<evidence type="ECO:0000256" key="7">
    <source>
        <dbReference type="HAMAP-Rule" id="MF_01254"/>
    </source>
</evidence>
<dbReference type="SUPFAM" id="SSF50443">
    <property type="entry name" value="FucI/AraA C-terminal domain-like"/>
    <property type="match status" value="1"/>
</dbReference>
<proteinExistence type="inferred from homology"/>
<keyword evidence="3 7" id="KW-0464">Manganese</keyword>
<comment type="subcellular location">
    <subcellularLocation>
        <location evidence="7">Cytoplasm</location>
    </subcellularLocation>
</comment>
<dbReference type="InterPro" id="IPR038392">
    <property type="entry name" value="Fucose_isomerase_dom2_sf"/>
</dbReference>
<keyword evidence="2 7" id="KW-0479">Metal-binding</keyword>
<sequence>MDYPKIGIRPTIDGRQGGVRESLEEQTMAMALQAKKLIESTLFYMDGTPVECILPKQTIGGYADASLVDNDFARKDVVATLTVSPCWCYGTETLDLRPNTFKAIWGFNGTERPGAVYLAAAMSGYAQKGIPAYKIYGADVKENDEQSIPADVQEKILLFARASIAAGEMQNKAYVNIGASSMGIAGSQINQHFFEKYLGMQIEYVDMTELLRRIELGIYDPDAYTKLRSWIETNCSEGININDGKDFPEVILKSRYISEEKQWDFIAKQTLIVRDILFGNPKLTELGWKEEAKGRNALSGGFQGQRQWTDWLPNGDFLEAILTSSFDWNGPKQPIAFATENDTCNAAAMLFGTLLTNKAPIFSDVRTYWSPESVKRITGYTLEGKAQNGLIHLLNSGASALDGSGGSIDEHGQATMKEFWNMTDSDIKSCLDKTKWCRANYEYFRGGGFSSQYHLQAEMPLTLIRVNIVDGVGPTLQIAEGYSCQLPEEVHNIINERTDQTWPTLWFAPNLGEAGFEDVYTMMNHWGSNHGASVHGHIGAELLTLASMLRIPVSLHNVAQDKIFRPHVFSGFGTKDLESADFLACQTYGPFYK</sequence>
<dbReference type="Pfam" id="PF07882">
    <property type="entry name" value="Fucose_iso_N2"/>
    <property type="match status" value="1"/>
</dbReference>
<keyword evidence="4 7" id="KW-0413">Isomerase</keyword>
<keyword evidence="12" id="KW-1185">Reference proteome</keyword>
<gene>
    <name evidence="7" type="primary">fucI</name>
    <name evidence="11" type="ORF">SAMN04488134_103143</name>
</gene>
<evidence type="ECO:0000313" key="12">
    <source>
        <dbReference type="Proteomes" id="UP000199300"/>
    </source>
</evidence>
<dbReference type="InterPro" id="IPR009015">
    <property type="entry name" value="Fucose_isomerase_N/cen_sf"/>
</dbReference>
<comment type="catalytic activity">
    <reaction evidence="7">
        <text>L-fucose = L-fuculose</text>
        <dbReference type="Rhea" id="RHEA:17233"/>
        <dbReference type="ChEBI" id="CHEBI:2181"/>
        <dbReference type="ChEBI" id="CHEBI:17617"/>
        <dbReference type="EC" id="5.3.1.25"/>
    </reaction>
</comment>
<dbReference type="InterPro" id="IPR038391">
    <property type="entry name" value="Fucose_iso_dom1_sf"/>
</dbReference>
<dbReference type="AlphaFoldDB" id="A0A1H8LAL9"/>
<dbReference type="GO" id="GO:0008736">
    <property type="term" value="F:L-fucose isomerase activity"/>
    <property type="evidence" value="ECO:0007669"/>
    <property type="project" value="UniProtKB-UniRule"/>
</dbReference>
<dbReference type="Pfam" id="PF07881">
    <property type="entry name" value="Fucose_iso_N1"/>
    <property type="match status" value="1"/>
</dbReference>
<accession>A0A1H8LAL9</accession>
<feature type="domain" description="L-fucose isomerase N-terminal-2" evidence="10">
    <location>
        <begin position="172"/>
        <end position="357"/>
    </location>
</feature>
<dbReference type="InterPro" id="IPR012889">
    <property type="entry name" value="Fucose_isomerase_N2"/>
</dbReference>
<dbReference type="RefSeq" id="WP_091495963.1">
    <property type="nucleotide sequence ID" value="NZ_FODJ01000003.1"/>
</dbReference>
<dbReference type="HAMAP" id="MF_01254">
    <property type="entry name" value="Fucose_iso"/>
    <property type="match status" value="1"/>
</dbReference>
<dbReference type="PANTHER" id="PTHR37840">
    <property type="entry name" value="L-FUCOSE ISOMERASE"/>
    <property type="match status" value="1"/>
</dbReference>
<evidence type="ECO:0000259" key="9">
    <source>
        <dbReference type="Pfam" id="PF07881"/>
    </source>
</evidence>
<feature type="binding site" evidence="7">
    <location>
        <position position="364"/>
    </location>
    <ligand>
        <name>Mn(2+)</name>
        <dbReference type="ChEBI" id="CHEBI:29035"/>
    </ligand>
</feature>
<dbReference type="NCBIfam" id="NF008220">
    <property type="entry name" value="PRK10991.1"/>
    <property type="match status" value="1"/>
</dbReference>
<evidence type="ECO:0000259" key="8">
    <source>
        <dbReference type="Pfam" id="PF02952"/>
    </source>
</evidence>
<comment type="function">
    <text evidence="7">Converts the aldose L-fucose into the corresponding ketose L-fuculose.</text>
</comment>
<keyword evidence="1 7" id="KW-0963">Cytoplasm</keyword>
<evidence type="ECO:0000259" key="10">
    <source>
        <dbReference type="Pfam" id="PF07882"/>
    </source>
</evidence>
<dbReference type="InterPro" id="IPR005763">
    <property type="entry name" value="Fucose_isomerase"/>
</dbReference>
<protein>
    <recommendedName>
        <fullName evidence="7">L-fucose isomerase</fullName>
        <shortName evidence="7">FucIase</shortName>
        <ecNumber evidence="7">5.3.1.25</ecNumber>
    </recommendedName>
    <alternativeName>
        <fullName evidence="7">6-deoxy-L-galactose isomerase</fullName>
    </alternativeName>
</protein>
<dbReference type="GO" id="GO:0030145">
    <property type="term" value="F:manganese ion binding"/>
    <property type="evidence" value="ECO:0007669"/>
    <property type="project" value="UniProtKB-UniRule"/>
</dbReference>
<dbReference type="InterPro" id="IPR004216">
    <property type="entry name" value="Fuc/Ara_isomerase_C"/>
</dbReference>
<dbReference type="InterPro" id="IPR038393">
    <property type="entry name" value="Fuc_iso_dom3_sf"/>
</dbReference>
<feature type="binding site" evidence="7">
    <location>
        <position position="530"/>
    </location>
    <ligand>
        <name>Mn(2+)</name>
        <dbReference type="ChEBI" id="CHEBI:29035"/>
    </ligand>
</feature>
<dbReference type="EC" id="5.3.1.25" evidence="7"/>
<dbReference type="Gene3D" id="3.20.14.10">
    <property type="entry name" value="L-fucose/L-arabinose isomerase, C-terminal"/>
    <property type="match status" value="1"/>
</dbReference>
<dbReference type="InterPro" id="IPR015888">
    <property type="entry name" value="Fuc_isomerase_C"/>
</dbReference>
<dbReference type="OrthoDB" id="9760430at2"/>
<feature type="active site" description="Proton acceptor" evidence="7">
    <location>
        <position position="340"/>
    </location>
</feature>
<comment type="similarity">
    <text evidence="7">Belongs to the L-fucose isomerase family.</text>
</comment>
<dbReference type="GO" id="GO:0042355">
    <property type="term" value="P:L-fucose catabolic process"/>
    <property type="evidence" value="ECO:0007669"/>
    <property type="project" value="UniProtKB-UniRule"/>
</dbReference>
<organism evidence="11 12">
    <name type="scientific">Amphibacillus marinus</name>
    <dbReference type="NCBI Taxonomy" id="872970"/>
    <lineage>
        <taxon>Bacteria</taxon>
        <taxon>Bacillati</taxon>
        <taxon>Bacillota</taxon>
        <taxon>Bacilli</taxon>
        <taxon>Bacillales</taxon>
        <taxon>Bacillaceae</taxon>
        <taxon>Amphibacillus</taxon>
    </lineage>
</organism>
<name>A0A1H8LAL9_9BACI</name>
<evidence type="ECO:0000256" key="2">
    <source>
        <dbReference type="ARBA" id="ARBA00022723"/>
    </source>
</evidence>
<evidence type="ECO:0000256" key="5">
    <source>
        <dbReference type="ARBA" id="ARBA00023253"/>
    </source>
</evidence>
<dbReference type="PANTHER" id="PTHR37840:SF1">
    <property type="entry name" value="L-FUCOSE ISOMERASE"/>
    <property type="match status" value="1"/>
</dbReference>
<dbReference type="SUPFAM" id="SSF53743">
    <property type="entry name" value="FucI/AraA N-terminal and middle domains"/>
    <property type="match status" value="1"/>
</dbReference>
<dbReference type="GO" id="GO:0019571">
    <property type="term" value="P:D-arabinose catabolic process"/>
    <property type="evidence" value="ECO:0007669"/>
    <property type="project" value="TreeGrafter"/>
</dbReference>
<evidence type="ECO:0000256" key="3">
    <source>
        <dbReference type="ARBA" id="ARBA00023211"/>
    </source>
</evidence>
<evidence type="ECO:0000313" key="11">
    <source>
        <dbReference type="EMBL" id="SEO02119.1"/>
    </source>
</evidence>
<dbReference type="Proteomes" id="UP000199300">
    <property type="component" value="Unassembled WGS sequence"/>
</dbReference>